<evidence type="ECO:0000313" key="4">
    <source>
        <dbReference type="Proteomes" id="UP000094068"/>
    </source>
</evidence>
<evidence type="ECO:0000259" key="2">
    <source>
        <dbReference type="Pfam" id="PF16729"/>
    </source>
</evidence>
<dbReference type="Proteomes" id="UP000094068">
    <property type="component" value="Unassembled WGS sequence"/>
</dbReference>
<dbReference type="EMBL" id="MIJZ01000001">
    <property type="protein sequence ID" value="OEG14142.1"/>
    <property type="molecule type" value="Genomic_DNA"/>
</dbReference>
<gene>
    <name evidence="3" type="ORF">BCR21_03895</name>
</gene>
<proteinExistence type="predicted"/>
<evidence type="ECO:0000256" key="1">
    <source>
        <dbReference type="ARBA" id="ARBA00022729"/>
    </source>
</evidence>
<dbReference type="AlphaFoldDB" id="A0A1E5GN70"/>
<dbReference type="RefSeq" id="WP_069645188.1">
    <property type="nucleotide sequence ID" value="NZ_MIJZ01000001.1"/>
</dbReference>
<keyword evidence="4" id="KW-1185">Reference proteome</keyword>
<feature type="domain" description="DUF5067" evidence="2">
    <location>
        <begin position="173"/>
        <end position="293"/>
    </location>
</feature>
<dbReference type="STRING" id="903984.BCR21_03895"/>
<dbReference type="InterPro" id="IPR031989">
    <property type="entry name" value="DUF5067"/>
</dbReference>
<dbReference type="PROSITE" id="PS51257">
    <property type="entry name" value="PROKAR_LIPOPROTEIN"/>
    <property type="match status" value="1"/>
</dbReference>
<accession>A0A1E5GN70</accession>
<sequence length="322" mass="36543">MHKKNIGLVVLLLIFISGCSAKLSDKKEVFDGKGIEYTIQLPSTWEKTLDYKVTYSNEAIFGAKDTKSNSTLIVMSERKESIELADFGKKIRNELKKQYNYKKESDIFMKEFKVGKYKGYKYTLDTTFDKRESWLHLYYIETANGMVQLNYYSAKDGEYKKRAEIIDESARSVKEVKDKGTDADEEENVVFQNDDLSLTLTGVMNVTGAADKKLLALRYTVTNKKKNQSITADKWDTLIQVTQNGKILVQGELAKDNSILDIPKLIEQKSKAVDGGSSIEGVSLYELKDDSDILLIPDKDIFKNATDVPIVVLNEAEKEEEK</sequence>
<protein>
    <submittedName>
        <fullName evidence="3">DUF5067 domain-containing protein</fullName>
    </submittedName>
</protein>
<dbReference type="Pfam" id="PF16729">
    <property type="entry name" value="DUF5067"/>
    <property type="match status" value="1"/>
</dbReference>
<keyword evidence="1" id="KW-0732">Signal</keyword>
<evidence type="ECO:0000313" key="3">
    <source>
        <dbReference type="EMBL" id="OEG14142.1"/>
    </source>
</evidence>
<reference evidence="4" key="1">
    <citation type="submission" date="2016-09" db="EMBL/GenBank/DDBJ databases">
        <authorList>
            <person name="Gulvik C.A."/>
        </authorList>
    </citation>
    <scope>NUCLEOTIDE SEQUENCE [LARGE SCALE GENOMIC DNA]</scope>
    <source>
        <strain evidence="4">DSM 23328</strain>
    </source>
</reference>
<organism evidence="3 4">
    <name type="scientific">Enterococcus ureasiticus</name>
    <dbReference type="NCBI Taxonomy" id="903984"/>
    <lineage>
        <taxon>Bacteria</taxon>
        <taxon>Bacillati</taxon>
        <taxon>Bacillota</taxon>
        <taxon>Bacilli</taxon>
        <taxon>Lactobacillales</taxon>
        <taxon>Enterococcaceae</taxon>
        <taxon>Enterococcus</taxon>
    </lineage>
</organism>
<dbReference type="InterPro" id="IPR029050">
    <property type="entry name" value="Immunoprotect_excell_Ig-like"/>
</dbReference>
<name>A0A1E5GN70_9ENTE</name>
<dbReference type="OrthoDB" id="2179640at2"/>
<comment type="caution">
    <text evidence="3">The sequence shown here is derived from an EMBL/GenBank/DDBJ whole genome shotgun (WGS) entry which is preliminary data.</text>
</comment>
<dbReference type="Gene3D" id="2.60.40.1240">
    <property type="match status" value="1"/>
</dbReference>